<keyword evidence="7 8" id="KW-0961">Cell wall biogenesis/degradation</keyword>
<dbReference type="InterPro" id="IPR036615">
    <property type="entry name" value="Mur_ligase_C_dom_sf"/>
</dbReference>
<dbReference type="SUPFAM" id="SSF51984">
    <property type="entry name" value="MurCD N-terminal domain"/>
    <property type="match status" value="1"/>
</dbReference>
<keyword evidence="7 8" id="KW-0573">Peptidoglycan synthesis</keyword>
<dbReference type="SUPFAM" id="SSF53244">
    <property type="entry name" value="MurD-like peptide ligases, peptide-binding domain"/>
    <property type="match status" value="1"/>
</dbReference>
<feature type="domain" description="Mur ligase C-terminal" evidence="9">
    <location>
        <begin position="317"/>
        <end position="436"/>
    </location>
</feature>
<comment type="function">
    <text evidence="7 8">Cell wall formation. Catalyzes the addition of glutamate to the nucleotide precursor UDP-N-acetylmuramoyl-L-alanine (UMA).</text>
</comment>
<evidence type="ECO:0000256" key="8">
    <source>
        <dbReference type="RuleBase" id="RU003664"/>
    </source>
</evidence>
<evidence type="ECO:0000256" key="4">
    <source>
        <dbReference type="ARBA" id="ARBA00022598"/>
    </source>
</evidence>
<dbReference type="Gene3D" id="3.90.190.20">
    <property type="entry name" value="Mur ligase, C-terminal domain"/>
    <property type="match status" value="1"/>
</dbReference>
<dbReference type="Pfam" id="PF02875">
    <property type="entry name" value="Mur_ligase_C"/>
    <property type="match status" value="1"/>
</dbReference>
<dbReference type="EMBL" id="BIFR01000001">
    <property type="protein sequence ID" value="GCE12971.1"/>
    <property type="molecule type" value="Genomic_DNA"/>
</dbReference>
<dbReference type="SUPFAM" id="SSF53623">
    <property type="entry name" value="MurD-like peptide ligases, catalytic domain"/>
    <property type="match status" value="1"/>
</dbReference>
<dbReference type="HAMAP" id="MF_00639">
    <property type="entry name" value="MurD"/>
    <property type="match status" value="1"/>
</dbReference>
<keyword evidence="4 7" id="KW-0436">Ligase</keyword>
<keyword evidence="7 8" id="KW-0133">Cell shape</keyword>
<keyword evidence="7 8" id="KW-0132">Cell division</keyword>
<dbReference type="GO" id="GO:0005737">
    <property type="term" value="C:cytoplasm"/>
    <property type="evidence" value="ECO:0007669"/>
    <property type="project" value="UniProtKB-SubCell"/>
</dbReference>
<comment type="catalytic activity">
    <reaction evidence="7 8">
        <text>UDP-N-acetyl-alpha-D-muramoyl-L-alanine + D-glutamate + ATP = UDP-N-acetyl-alpha-D-muramoyl-L-alanyl-D-glutamate + ADP + phosphate + H(+)</text>
        <dbReference type="Rhea" id="RHEA:16429"/>
        <dbReference type="ChEBI" id="CHEBI:15378"/>
        <dbReference type="ChEBI" id="CHEBI:29986"/>
        <dbReference type="ChEBI" id="CHEBI:30616"/>
        <dbReference type="ChEBI" id="CHEBI:43474"/>
        <dbReference type="ChEBI" id="CHEBI:83898"/>
        <dbReference type="ChEBI" id="CHEBI:83900"/>
        <dbReference type="ChEBI" id="CHEBI:456216"/>
        <dbReference type="EC" id="6.3.2.9"/>
    </reaction>
</comment>
<name>A0A402A1U8_9CHLR</name>
<dbReference type="Pfam" id="PF08245">
    <property type="entry name" value="Mur_ligase_M"/>
    <property type="match status" value="1"/>
</dbReference>
<dbReference type="Proteomes" id="UP000287352">
    <property type="component" value="Unassembled WGS sequence"/>
</dbReference>
<dbReference type="PANTHER" id="PTHR43692">
    <property type="entry name" value="UDP-N-ACETYLMURAMOYLALANINE--D-GLUTAMATE LIGASE"/>
    <property type="match status" value="1"/>
</dbReference>
<accession>A0A402A1U8</accession>
<dbReference type="OrthoDB" id="9809796at2"/>
<dbReference type="InterPro" id="IPR013221">
    <property type="entry name" value="Mur_ligase_cen"/>
</dbReference>
<dbReference type="InterPro" id="IPR036565">
    <property type="entry name" value="Mur-like_cat_sf"/>
</dbReference>
<reference evidence="12" key="1">
    <citation type="submission" date="2018-12" db="EMBL/GenBank/DDBJ databases">
        <title>Tengunoibacter tsumagoiensis gen. nov., sp. nov., Dictyobacter kobayashii sp. nov., D. alpinus sp. nov., and D. joshuensis sp. nov. and description of Dictyobacteraceae fam. nov. within the order Ktedonobacterales isolated from Tengu-no-mugimeshi.</title>
        <authorList>
            <person name="Wang C.M."/>
            <person name="Zheng Y."/>
            <person name="Sakai Y."/>
            <person name="Toyoda A."/>
            <person name="Minakuchi Y."/>
            <person name="Abe K."/>
            <person name="Yokota A."/>
            <person name="Yabe S."/>
        </authorList>
    </citation>
    <scope>NUCLEOTIDE SEQUENCE [LARGE SCALE GENOMIC DNA]</scope>
    <source>
        <strain evidence="12">Uno3</strain>
    </source>
</reference>
<keyword evidence="7 8" id="KW-0131">Cell cycle</keyword>
<dbReference type="GO" id="GO:0008360">
    <property type="term" value="P:regulation of cell shape"/>
    <property type="evidence" value="ECO:0007669"/>
    <property type="project" value="UniProtKB-KW"/>
</dbReference>
<dbReference type="InterPro" id="IPR005762">
    <property type="entry name" value="MurD"/>
</dbReference>
<evidence type="ECO:0000256" key="2">
    <source>
        <dbReference type="ARBA" id="ARBA00004752"/>
    </source>
</evidence>
<dbReference type="AlphaFoldDB" id="A0A402A1U8"/>
<evidence type="ECO:0000256" key="5">
    <source>
        <dbReference type="ARBA" id="ARBA00022741"/>
    </source>
</evidence>
<dbReference type="UniPathway" id="UPA00219"/>
<comment type="caution">
    <text evidence="11">The sequence shown here is derived from an EMBL/GenBank/DDBJ whole genome shotgun (WGS) entry which is preliminary data.</text>
</comment>
<dbReference type="EC" id="6.3.2.9" evidence="7 8"/>
<evidence type="ECO:0000259" key="10">
    <source>
        <dbReference type="Pfam" id="PF08245"/>
    </source>
</evidence>
<protein>
    <recommendedName>
        <fullName evidence="7 8">UDP-N-acetylmuramoylalanine--D-glutamate ligase</fullName>
        <ecNumber evidence="7 8">6.3.2.9</ecNumber>
    </recommendedName>
    <alternativeName>
        <fullName evidence="7">D-glutamic acid-adding enzyme</fullName>
    </alternativeName>
    <alternativeName>
        <fullName evidence="7">UDP-N-acetylmuramoyl-L-alanyl-D-glutamate synthetase</fullName>
    </alternativeName>
</protein>
<dbReference type="GO" id="GO:0051301">
    <property type="term" value="P:cell division"/>
    <property type="evidence" value="ECO:0007669"/>
    <property type="project" value="UniProtKB-KW"/>
</dbReference>
<dbReference type="GO" id="GO:0009252">
    <property type="term" value="P:peptidoglycan biosynthetic process"/>
    <property type="evidence" value="ECO:0007669"/>
    <property type="project" value="UniProtKB-UniRule"/>
</dbReference>
<feature type="domain" description="Mur ligase central" evidence="10">
    <location>
        <begin position="125"/>
        <end position="294"/>
    </location>
</feature>
<feature type="binding site" evidence="7">
    <location>
        <begin position="127"/>
        <end position="133"/>
    </location>
    <ligand>
        <name>ATP</name>
        <dbReference type="ChEBI" id="CHEBI:30616"/>
    </ligand>
</feature>
<evidence type="ECO:0000313" key="12">
    <source>
        <dbReference type="Proteomes" id="UP000287352"/>
    </source>
</evidence>
<comment type="pathway">
    <text evidence="2 7 8">Cell wall biogenesis; peptidoglycan biosynthesis.</text>
</comment>
<sequence>MQEEKRGNCAMDLRGKRVLVMGLGLQGSGMAAARYAAQQGAQVRVTDMKSPEILAPSVKALAGLPIEFILGQHRDEDFIWAEMVIRNPGVPRTSRYLLLAQEHGARIEMEIGLFFLACPGRIIGVTGTRGKTTTASLLYEILRASGAPTMLGGNVAGVETLSLLPQITRETQVVLELSSWQLEGLEPHQISPAVAVMTNIYPDHLNTYSGMEEYAEAKANIFRHQTSEGLAIFNYDNPWTRRFGEEAPGQTWFGSLERGGSFARGSQELEPFLFYDTPLPGRHNRENILLATTTARRLGVRDEVIAETVRRFNGIPHRLHEFRERHGVRFINDSASTTPVAGQVALEAFNSPILLFAGGNTKHLPLELWPQRIVERCRDVVLLAGSGTDELVPAIQAEADKQEKNNPVRGVFTDFRQALETALELARPGDVFLFSPGFTSFGMFLNEFDRGDQFVAAIQAL</sequence>
<dbReference type="Pfam" id="PF21799">
    <property type="entry name" value="MurD-like_N"/>
    <property type="match status" value="1"/>
</dbReference>
<comment type="similarity">
    <text evidence="7">Belongs to the MurCDEF family.</text>
</comment>
<evidence type="ECO:0000256" key="3">
    <source>
        <dbReference type="ARBA" id="ARBA00022490"/>
    </source>
</evidence>
<keyword evidence="3 7" id="KW-0963">Cytoplasm</keyword>
<dbReference type="GO" id="GO:0005524">
    <property type="term" value="F:ATP binding"/>
    <property type="evidence" value="ECO:0007669"/>
    <property type="project" value="UniProtKB-UniRule"/>
</dbReference>
<keyword evidence="5 7" id="KW-0547">Nucleotide-binding</keyword>
<dbReference type="NCBIfam" id="TIGR01087">
    <property type="entry name" value="murD"/>
    <property type="match status" value="1"/>
</dbReference>
<dbReference type="PANTHER" id="PTHR43692:SF1">
    <property type="entry name" value="UDP-N-ACETYLMURAMOYLALANINE--D-GLUTAMATE LIGASE"/>
    <property type="match status" value="1"/>
</dbReference>
<keyword evidence="6 7" id="KW-0067">ATP-binding</keyword>
<evidence type="ECO:0000256" key="6">
    <source>
        <dbReference type="ARBA" id="ARBA00022840"/>
    </source>
</evidence>
<dbReference type="GO" id="GO:0008764">
    <property type="term" value="F:UDP-N-acetylmuramoylalanine-D-glutamate ligase activity"/>
    <property type="evidence" value="ECO:0007669"/>
    <property type="project" value="UniProtKB-UniRule"/>
</dbReference>
<dbReference type="InterPro" id="IPR004101">
    <property type="entry name" value="Mur_ligase_C"/>
</dbReference>
<keyword evidence="12" id="KW-1185">Reference proteome</keyword>
<organism evidence="11 12">
    <name type="scientific">Tengunoibacter tsumagoiensis</name>
    <dbReference type="NCBI Taxonomy" id="2014871"/>
    <lineage>
        <taxon>Bacteria</taxon>
        <taxon>Bacillati</taxon>
        <taxon>Chloroflexota</taxon>
        <taxon>Ktedonobacteria</taxon>
        <taxon>Ktedonobacterales</taxon>
        <taxon>Dictyobacteraceae</taxon>
        <taxon>Tengunoibacter</taxon>
    </lineage>
</organism>
<dbReference type="Gene3D" id="3.40.50.720">
    <property type="entry name" value="NAD(P)-binding Rossmann-like Domain"/>
    <property type="match status" value="1"/>
</dbReference>
<evidence type="ECO:0000313" key="11">
    <source>
        <dbReference type="EMBL" id="GCE12971.1"/>
    </source>
</evidence>
<comment type="subcellular location">
    <subcellularLocation>
        <location evidence="1 7 8">Cytoplasm</location>
    </subcellularLocation>
</comment>
<evidence type="ECO:0000256" key="1">
    <source>
        <dbReference type="ARBA" id="ARBA00004496"/>
    </source>
</evidence>
<proteinExistence type="inferred from homology"/>
<gene>
    <name evidence="7 11" type="primary">murD</name>
    <name evidence="11" type="ORF">KTT_28300</name>
</gene>
<evidence type="ECO:0000259" key="9">
    <source>
        <dbReference type="Pfam" id="PF02875"/>
    </source>
</evidence>
<dbReference type="GO" id="GO:0071555">
    <property type="term" value="P:cell wall organization"/>
    <property type="evidence" value="ECO:0007669"/>
    <property type="project" value="UniProtKB-KW"/>
</dbReference>
<dbReference type="Gene3D" id="3.40.1190.10">
    <property type="entry name" value="Mur-like, catalytic domain"/>
    <property type="match status" value="1"/>
</dbReference>
<evidence type="ECO:0000256" key="7">
    <source>
        <dbReference type="HAMAP-Rule" id="MF_00639"/>
    </source>
</evidence>